<dbReference type="PATRIC" id="fig|1359168.3.peg.844"/>
<proteinExistence type="predicted"/>
<accession>A0A0F3MGS2</accession>
<dbReference type="EMBL" id="LANP01000034">
    <property type="protein sequence ID" value="KJV54861.1"/>
    <property type="molecule type" value="Genomic_DNA"/>
</dbReference>
<reference evidence="1 2" key="1">
    <citation type="submission" date="2015-02" db="EMBL/GenBank/DDBJ databases">
        <title>Genome Sequencing of Rickettsiales.</title>
        <authorList>
            <person name="Daugherty S.C."/>
            <person name="Su Q."/>
            <person name="Abolude K."/>
            <person name="Beier-Sexton M."/>
            <person name="Carlyon J.A."/>
            <person name="Carter R."/>
            <person name="Day N.P."/>
            <person name="Dumler S.J."/>
            <person name="Dyachenko V."/>
            <person name="Godinez A."/>
            <person name="Kurtti T.J."/>
            <person name="Lichay M."/>
            <person name="Mullins K.E."/>
            <person name="Ott S."/>
            <person name="Pappas-Brown V."/>
            <person name="Paris D.H."/>
            <person name="Patel P."/>
            <person name="Richards A.L."/>
            <person name="Sadzewicz L."/>
            <person name="Sears K."/>
            <person name="Seidman D."/>
            <person name="Sengamalay N."/>
            <person name="Stenos J."/>
            <person name="Tallon L.J."/>
            <person name="Vincent G."/>
            <person name="Fraser C.M."/>
            <person name="Munderloh U."/>
            <person name="Dunning-Hotopp J.C."/>
        </authorList>
    </citation>
    <scope>NUCLEOTIDE SEQUENCE [LARGE SCALE GENOMIC DNA]</scope>
    <source>
        <strain evidence="1 2">Fuller</strain>
    </source>
</reference>
<dbReference type="Proteomes" id="UP000033616">
    <property type="component" value="Unassembled WGS sequence"/>
</dbReference>
<keyword evidence="2" id="KW-1185">Reference proteome</keyword>
<dbReference type="STRING" id="1359168.OCHUTO_1042"/>
<gene>
    <name evidence="1" type="ORF">OCHUTO_1042</name>
</gene>
<name>A0A0F3MGS2_9RICK</name>
<organism evidence="1 2">
    <name type="scientific">Orientia chuto str. Dubai</name>
    <dbReference type="NCBI Taxonomy" id="1359168"/>
    <lineage>
        <taxon>Bacteria</taxon>
        <taxon>Pseudomonadati</taxon>
        <taxon>Pseudomonadota</taxon>
        <taxon>Alphaproteobacteria</taxon>
        <taxon>Rickettsiales</taxon>
        <taxon>Rickettsiaceae</taxon>
        <taxon>Rickettsieae</taxon>
        <taxon>Orientia</taxon>
    </lineage>
</organism>
<evidence type="ECO:0000313" key="1">
    <source>
        <dbReference type="EMBL" id="KJV54861.1"/>
    </source>
</evidence>
<comment type="caution">
    <text evidence="1">The sequence shown here is derived from an EMBL/GenBank/DDBJ whole genome shotgun (WGS) entry which is preliminary data.</text>
</comment>
<dbReference type="AlphaFoldDB" id="A0A0F3MGS2"/>
<sequence length="30" mass="3436">MIKDTVLLISVTILNANIDDMIRRKEALHV</sequence>
<protein>
    <submittedName>
        <fullName evidence="1">Uncharacterized protein</fullName>
    </submittedName>
</protein>
<evidence type="ECO:0000313" key="2">
    <source>
        <dbReference type="Proteomes" id="UP000033616"/>
    </source>
</evidence>